<proteinExistence type="predicted"/>
<gene>
    <name evidence="2" type="ORF">AJ79_06266</name>
</gene>
<sequence length="154" mass="16367">MFAAILLVSSFMTGTLAQGQAKQIRGVSDPIYHLYLQADAADPTIAILGPEASADSFFITETIQSSTTGMYLNIEPNDSASYKKLVFGAEGTTTAWGLEGDTIITTTGSEYGRQLNYVACEAADGAFTLYLQTGSDLPEGACTNYLTIHLPCLC</sequence>
<keyword evidence="1" id="KW-0732">Signal</keyword>
<name>A0A2B7XFH6_9EURO</name>
<protein>
    <submittedName>
        <fullName evidence="2">Uncharacterized protein</fullName>
    </submittedName>
</protein>
<feature type="chain" id="PRO_5012993393" evidence="1">
    <location>
        <begin position="18"/>
        <end position="154"/>
    </location>
</feature>
<feature type="signal peptide" evidence="1">
    <location>
        <begin position="1"/>
        <end position="17"/>
    </location>
</feature>
<dbReference type="EMBL" id="PDNB01000109">
    <property type="protein sequence ID" value="PGH07531.1"/>
    <property type="molecule type" value="Genomic_DNA"/>
</dbReference>
<evidence type="ECO:0000256" key="1">
    <source>
        <dbReference type="SAM" id="SignalP"/>
    </source>
</evidence>
<accession>A0A2B7XFH6</accession>
<evidence type="ECO:0000313" key="2">
    <source>
        <dbReference type="EMBL" id="PGH07531.1"/>
    </source>
</evidence>
<dbReference type="AlphaFoldDB" id="A0A2B7XFH6"/>
<reference evidence="2 3" key="1">
    <citation type="submission" date="2017-10" db="EMBL/GenBank/DDBJ databases">
        <title>Comparative genomics in systemic dimorphic fungi from Ajellomycetaceae.</title>
        <authorList>
            <person name="Munoz J.F."/>
            <person name="Mcewen J.G."/>
            <person name="Clay O.K."/>
            <person name="Cuomo C.A."/>
        </authorList>
    </citation>
    <scope>NUCLEOTIDE SEQUENCE [LARGE SCALE GENOMIC DNA]</scope>
    <source>
        <strain evidence="2 3">UAMH5409</strain>
    </source>
</reference>
<dbReference type="Proteomes" id="UP000223968">
    <property type="component" value="Unassembled WGS sequence"/>
</dbReference>
<organism evidence="2 3">
    <name type="scientific">Helicocarpus griseus UAMH5409</name>
    <dbReference type="NCBI Taxonomy" id="1447875"/>
    <lineage>
        <taxon>Eukaryota</taxon>
        <taxon>Fungi</taxon>
        <taxon>Dikarya</taxon>
        <taxon>Ascomycota</taxon>
        <taxon>Pezizomycotina</taxon>
        <taxon>Eurotiomycetes</taxon>
        <taxon>Eurotiomycetidae</taxon>
        <taxon>Onygenales</taxon>
        <taxon>Ajellomycetaceae</taxon>
        <taxon>Helicocarpus</taxon>
    </lineage>
</organism>
<keyword evidence="3" id="KW-1185">Reference proteome</keyword>
<dbReference type="OrthoDB" id="4223123at2759"/>
<comment type="caution">
    <text evidence="2">The sequence shown here is derived from an EMBL/GenBank/DDBJ whole genome shotgun (WGS) entry which is preliminary data.</text>
</comment>
<evidence type="ECO:0000313" key="3">
    <source>
        <dbReference type="Proteomes" id="UP000223968"/>
    </source>
</evidence>